<evidence type="ECO:0000313" key="3">
    <source>
        <dbReference type="EMBL" id="GAH95626.1"/>
    </source>
</evidence>
<evidence type="ECO:0000256" key="2">
    <source>
        <dbReference type="ARBA" id="ARBA00023172"/>
    </source>
</evidence>
<organism evidence="3">
    <name type="scientific">marine sediment metagenome</name>
    <dbReference type="NCBI Taxonomy" id="412755"/>
    <lineage>
        <taxon>unclassified sequences</taxon>
        <taxon>metagenomes</taxon>
        <taxon>ecological metagenomes</taxon>
    </lineage>
</organism>
<feature type="non-terminal residue" evidence="3">
    <location>
        <position position="1"/>
    </location>
</feature>
<proteinExistence type="predicted"/>
<dbReference type="AlphaFoldDB" id="X1JLL2"/>
<keyword evidence="1" id="KW-0175">Coiled coil</keyword>
<accession>X1JLL2</accession>
<dbReference type="EMBL" id="BARV01002743">
    <property type="protein sequence ID" value="GAH95626.1"/>
    <property type="molecule type" value="Genomic_DNA"/>
</dbReference>
<name>X1JLL2_9ZZZZ</name>
<dbReference type="InterPro" id="IPR003798">
    <property type="entry name" value="DNA_recombination_RmuC"/>
</dbReference>
<gene>
    <name evidence="3" type="ORF">S06H3_06915</name>
</gene>
<keyword evidence="2" id="KW-0233">DNA recombination</keyword>
<reference evidence="3" key="1">
    <citation type="journal article" date="2014" name="Front. Microbiol.">
        <title>High frequency of phylogenetically diverse reductive dehalogenase-homologous genes in deep subseafloor sedimentary metagenomes.</title>
        <authorList>
            <person name="Kawai M."/>
            <person name="Futagami T."/>
            <person name="Toyoda A."/>
            <person name="Takaki Y."/>
            <person name="Nishi S."/>
            <person name="Hori S."/>
            <person name="Arai W."/>
            <person name="Tsubouchi T."/>
            <person name="Morono Y."/>
            <person name="Uchiyama I."/>
            <person name="Ito T."/>
            <person name="Fujiyama A."/>
            <person name="Inagaki F."/>
            <person name="Takami H."/>
        </authorList>
    </citation>
    <scope>NUCLEOTIDE SEQUENCE</scope>
    <source>
        <strain evidence="3">Expedition CK06-06</strain>
    </source>
</reference>
<comment type="caution">
    <text evidence="3">The sequence shown here is derived from an EMBL/GenBank/DDBJ whole genome shotgun (WGS) entry which is preliminary data.</text>
</comment>
<dbReference type="PANTHER" id="PTHR30563:SF0">
    <property type="entry name" value="DNA RECOMBINATION PROTEIN RMUC"/>
    <property type="match status" value="1"/>
</dbReference>
<dbReference type="Pfam" id="PF02646">
    <property type="entry name" value="RmuC"/>
    <property type="match status" value="1"/>
</dbReference>
<sequence>EHFTLQYQFKSGEVVDAVIHLGSYLVPVDSKFPLENFKKMVESSEEKERRVNRKKFVSDVKRRIDDIAEKYIVPDEGTFEFALMYIPAENVYYETIIKDESGSEKMSVCAYALSKKVIPTSPNSFYAYLMAILLGLRGLKIEKNVREIIANLGRLHGDLGKFQNDFEIVGKHIYSTKNKYEEAERKLGRLSDKLLSVGEVKSS</sequence>
<protein>
    <recommendedName>
        <fullName evidence="4">DNA recombination protein RmuC</fullName>
    </recommendedName>
</protein>
<evidence type="ECO:0000256" key="1">
    <source>
        <dbReference type="ARBA" id="ARBA00023054"/>
    </source>
</evidence>
<dbReference type="GO" id="GO:0006310">
    <property type="term" value="P:DNA recombination"/>
    <property type="evidence" value="ECO:0007669"/>
    <property type="project" value="UniProtKB-KW"/>
</dbReference>
<dbReference type="PANTHER" id="PTHR30563">
    <property type="entry name" value="DNA RECOMBINATION PROTEIN RMUC"/>
    <property type="match status" value="1"/>
</dbReference>
<evidence type="ECO:0008006" key="4">
    <source>
        <dbReference type="Google" id="ProtNLM"/>
    </source>
</evidence>